<feature type="transmembrane region" description="Helical" evidence="1">
    <location>
        <begin position="47"/>
        <end position="67"/>
    </location>
</feature>
<accession>K5DMW6</accession>
<name>K5DMW6_RHOBT</name>
<organism evidence="2 3">
    <name type="scientific">Rhodopirellula baltica SH28</name>
    <dbReference type="NCBI Taxonomy" id="993517"/>
    <lineage>
        <taxon>Bacteria</taxon>
        <taxon>Pseudomonadati</taxon>
        <taxon>Planctomycetota</taxon>
        <taxon>Planctomycetia</taxon>
        <taxon>Pirellulales</taxon>
        <taxon>Pirellulaceae</taxon>
        <taxon>Rhodopirellula</taxon>
    </lineage>
</organism>
<keyword evidence="1" id="KW-1133">Transmembrane helix</keyword>
<keyword evidence="1" id="KW-0812">Transmembrane</keyword>
<dbReference type="PATRIC" id="fig|993517.3.peg.458"/>
<keyword evidence="1" id="KW-0472">Membrane</keyword>
<evidence type="ECO:0000256" key="1">
    <source>
        <dbReference type="SAM" id="Phobius"/>
    </source>
</evidence>
<dbReference type="EMBL" id="AMCW01000012">
    <property type="protein sequence ID" value="EKK04219.1"/>
    <property type="molecule type" value="Genomic_DNA"/>
</dbReference>
<protein>
    <submittedName>
        <fullName evidence="2">Permease</fullName>
    </submittedName>
</protein>
<reference evidence="2 3" key="1">
    <citation type="journal article" date="2013" name="Mar. Genomics">
        <title>Expression of sulfatases in Rhodopirellula baltica and the diversity of sulfatases in the genus Rhodopirellula.</title>
        <authorList>
            <person name="Wegner C.E."/>
            <person name="Richter-Heitmann T."/>
            <person name="Klindworth A."/>
            <person name="Klockow C."/>
            <person name="Richter M."/>
            <person name="Achstetter T."/>
            <person name="Glockner F.O."/>
            <person name="Harder J."/>
        </authorList>
    </citation>
    <scope>NUCLEOTIDE SEQUENCE [LARGE SCALE GENOMIC DNA]</scope>
    <source>
        <strain evidence="2 3">SH28</strain>
    </source>
</reference>
<feature type="transmembrane region" description="Helical" evidence="1">
    <location>
        <begin position="12"/>
        <end position="35"/>
    </location>
</feature>
<evidence type="ECO:0000313" key="2">
    <source>
        <dbReference type="EMBL" id="EKK04219.1"/>
    </source>
</evidence>
<dbReference type="PANTHER" id="PTHR31610">
    <property type="entry name" value="SLR0360 PROTEIN"/>
    <property type="match status" value="1"/>
</dbReference>
<evidence type="ECO:0000313" key="3">
    <source>
        <dbReference type="Proteomes" id="UP000007993"/>
    </source>
</evidence>
<dbReference type="AlphaFoldDB" id="K5DMW6"/>
<proteinExistence type="predicted"/>
<gene>
    <name evidence="2" type="ORF">RBSH_00414</name>
</gene>
<dbReference type="Proteomes" id="UP000007993">
    <property type="component" value="Unassembled WGS sequence"/>
</dbReference>
<sequence length="74" mass="7921">MWWATTGDINAFFGLMLDNVAGLLLMTALLAGFGLPAEFTVTHMVPGTALGVMLGDIAFFSSLYEWAASRTGMM</sequence>
<comment type="caution">
    <text evidence="2">The sequence shown here is derived from an EMBL/GenBank/DDBJ whole genome shotgun (WGS) entry which is preliminary data.</text>
</comment>
<dbReference type="PANTHER" id="PTHR31610:SF0">
    <property type="entry name" value="SLC26A_SULP TRANSPORTER DOMAIN-CONTAINING PROTEIN"/>
    <property type="match status" value="1"/>
</dbReference>